<sequence>MAHDKLVKTSVESETDPSSDTKPSNDGLSTSKLEPASSQYQDSIDRLHAAYNVVSHMTTDDLMIQKNLDQERQLFSNNSNHFLNRKDIVKHLPEEVDLFNPEELKRIEEIYEKLTLLDTDKSVQYKYYKRYLKKYSDPVLIMIQEFNGINKKFKLLRRKESESLSLNPGAYYYNENLLGAPYNVIGFDTTISGLPLRSGKHKVSEKFYPQEFVEDLQMYRTKIPIYKRDLDFIEQEESFRNINPKKVLLLKQDNAQADLSTPEQLNHFFSKIYNQLEIPLNAININSVENYNCLNLNNETVIRVENEILLMKKSLQHEIETVMMKSSLNSRVMIHNNPNHLKHNQYRLYETKSSDFIDSSALVVINHHIKEFNLIPNYALILNTLKQHKNLRNHLYKVFLINLEDQIDILFRIKYINEKEMNRFMKRMIKNIGHTIKFKLEKLFKPLWKTDTTKTTANYDALIFSPYLNHTNCFKRIYWLNNRVRNFDDGVKNTRVLRRSGLQINWKSLDNLVEY</sequence>
<keyword evidence="3" id="KW-1185">Reference proteome</keyword>
<evidence type="ECO:0000256" key="1">
    <source>
        <dbReference type="SAM" id="MobiDB-lite"/>
    </source>
</evidence>
<gene>
    <name evidence="2" type="ORF">CANTADRAFT_53269</name>
</gene>
<feature type="region of interest" description="Disordered" evidence="1">
    <location>
        <begin position="1"/>
        <end position="39"/>
    </location>
</feature>
<dbReference type="EMBL" id="KV453913">
    <property type="protein sequence ID" value="ODV78815.1"/>
    <property type="molecule type" value="Genomic_DNA"/>
</dbReference>
<evidence type="ECO:0000313" key="2">
    <source>
        <dbReference type="EMBL" id="ODV78815.1"/>
    </source>
</evidence>
<name>A0A1E4SH61_9ASCO</name>
<proteinExistence type="predicted"/>
<dbReference type="AlphaFoldDB" id="A0A1E4SH61"/>
<organism evidence="2 3">
    <name type="scientific">Suhomyces tanzawaensis NRRL Y-17324</name>
    <dbReference type="NCBI Taxonomy" id="984487"/>
    <lineage>
        <taxon>Eukaryota</taxon>
        <taxon>Fungi</taxon>
        <taxon>Dikarya</taxon>
        <taxon>Ascomycota</taxon>
        <taxon>Saccharomycotina</taxon>
        <taxon>Pichiomycetes</taxon>
        <taxon>Debaryomycetaceae</taxon>
        <taxon>Suhomyces</taxon>
    </lineage>
</organism>
<dbReference type="Proteomes" id="UP000094285">
    <property type="component" value="Unassembled WGS sequence"/>
</dbReference>
<dbReference type="OrthoDB" id="4076777at2759"/>
<evidence type="ECO:0000313" key="3">
    <source>
        <dbReference type="Proteomes" id="UP000094285"/>
    </source>
</evidence>
<feature type="compositionally biased region" description="Polar residues" evidence="1">
    <location>
        <begin position="10"/>
        <end position="39"/>
    </location>
</feature>
<protein>
    <submittedName>
        <fullName evidence="2">Uncharacterized protein</fullName>
    </submittedName>
</protein>
<reference evidence="3" key="1">
    <citation type="submission" date="2016-05" db="EMBL/GenBank/DDBJ databases">
        <title>Comparative genomics of biotechnologically important yeasts.</title>
        <authorList>
            <consortium name="DOE Joint Genome Institute"/>
            <person name="Riley R."/>
            <person name="Haridas S."/>
            <person name="Wolfe K.H."/>
            <person name="Lopes M.R."/>
            <person name="Hittinger C.T."/>
            <person name="Goker M."/>
            <person name="Salamov A."/>
            <person name="Wisecaver J."/>
            <person name="Long T.M."/>
            <person name="Aerts A.L."/>
            <person name="Barry K."/>
            <person name="Choi C."/>
            <person name="Clum A."/>
            <person name="Coughlan A.Y."/>
            <person name="Deshpande S."/>
            <person name="Douglass A.P."/>
            <person name="Hanson S.J."/>
            <person name="Klenk H.-P."/>
            <person name="Labutti K."/>
            <person name="Lapidus A."/>
            <person name="Lindquist E."/>
            <person name="Lipzen A."/>
            <person name="Meier-Kolthoff J.P."/>
            <person name="Ohm R.A."/>
            <person name="Otillar R.P."/>
            <person name="Pangilinan J."/>
            <person name="Peng Y."/>
            <person name="Rokas A."/>
            <person name="Rosa C.A."/>
            <person name="Scheuner C."/>
            <person name="Sibirny A.A."/>
            <person name="Slot J.C."/>
            <person name="Stielow J.B."/>
            <person name="Sun H."/>
            <person name="Kurtzman C.P."/>
            <person name="Blackwell M."/>
            <person name="Grigoriev I.V."/>
            <person name="Jeffries T.W."/>
        </authorList>
    </citation>
    <scope>NUCLEOTIDE SEQUENCE [LARGE SCALE GENOMIC DNA]</scope>
    <source>
        <strain evidence="3">NRRL Y-17324</strain>
    </source>
</reference>
<dbReference type="GeneID" id="30984321"/>
<accession>A0A1E4SH61</accession>
<dbReference type="RefSeq" id="XP_020063937.1">
    <property type="nucleotide sequence ID" value="XM_020210185.1"/>
</dbReference>